<gene>
    <name evidence="1" type="ORF">BIV57_07735</name>
</gene>
<protein>
    <submittedName>
        <fullName evidence="1">Uncharacterized protein</fullName>
    </submittedName>
</protein>
<dbReference type="EMBL" id="MLCF01000032">
    <property type="protein sequence ID" value="OIV38049.1"/>
    <property type="molecule type" value="Genomic_DNA"/>
</dbReference>
<dbReference type="Proteomes" id="UP000243342">
    <property type="component" value="Unassembled WGS sequence"/>
</dbReference>
<sequence length="564" mass="60389">MSANSSNLSSPKYGYDFVVATTQASINATVKSFLSALSEPVTTVCYVADAKGNPTAIDYAELKKLANDADPFAIPPTADPATDPDLQNLIHARFMMGFRAQLGLPPGLPPAQIPDIVTLGGDTSAVIYNLLCSQFTVVELNPGGGYSPPTWFSESQQPGKPWVFTSKVDLRLTTADESEFGKLPQAVQAQIKNLGPGAFSVQQLLFDLDNAALENVPTISGVVPGTTLYQILQQAFLGAYFTQLQSQGQPLLGCTIKQTGAPTSTLTLSDLNLEVNPFVDATGATVVNPTKDQLDLATLNYLCAADGDALPVASRFNWNWIDPAEEADYDGVVAINRHTFANYFHSQLIGRVSANCYRPSVTVTYDVGKAQTNYAWSLTRGQQPTVTMPPSGPTVLTYHYDAAASDQAGLNGDLGRMELHPSYDCTVTFSGTTIQIVQHLVVYLYARSLATSADGNVVDLTVTDTYTLAVGQDGRLAVTLTTARRDDSKNPSTDPFLNFFTQLNSLISSVSTWLRGVTSTSLTDIPVSVAQNFVFPGGRTFAFKSVAFAGSSDLVSHITYTDPS</sequence>
<evidence type="ECO:0000313" key="2">
    <source>
        <dbReference type="Proteomes" id="UP000243342"/>
    </source>
</evidence>
<comment type="caution">
    <text evidence="1">The sequence shown here is derived from an EMBL/GenBank/DDBJ whole genome shotgun (WGS) entry which is preliminary data.</text>
</comment>
<name>A0A1J7BX44_9ACTN</name>
<dbReference type="STRING" id="1428644.BIV57_07735"/>
<dbReference type="OrthoDB" id="612827at2"/>
<dbReference type="RefSeq" id="WP_071655966.1">
    <property type="nucleotide sequence ID" value="NZ_MLCF01000032.1"/>
</dbReference>
<evidence type="ECO:0000313" key="1">
    <source>
        <dbReference type="EMBL" id="OIV38049.1"/>
    </source>
</evidence>
<proteinExistence type="predicted"/>
<dbReference type="AlphaFoldDB" id="A0A1J7BX44"/>
<organism evidence="1 2">
    <name type="scientific">Mangrovactinospora gilvigrisea</name>
    <dbReference type="NCBI Taxonomy" id="1428644"/>
    <lineage>
        <taxon>Bacteria</taxon>
        <taxon>Bacillati</taxon>
        <taxon>Actinomycetota</taxon>
        <taxon>Actinomycetes</taxon>
        <taxon>Kitasatosporales</taxon>
        <taxon>Streptomycetaceae</taxon>
        <taxon>Mangrovactinospora</taxon>
    </lineage>
</organism>
<keyword evidence="2" id="KW-1185">Reference proteome</keyword>
<accession>A0A1J7BX44</accession>
<reference evidence="1 2" key="1">
    <citation type="submission" date="2016-10" db="EMBL/GenBank/DDBJ databases">
        <title>Genome sequence of Streptomyces gilvigriseus MUSC 26.</title>
        <authorList>
            <person name="Lee L.-H."/>
            <person name="Ser H.-L."/>
        </authorList>
    </citation>
    <scope>NUCLEOTIDE SEQUENCE [LARGE SCALE GENOMIC DNA]</scope>
    <source>
        <strain evidence="1 2">MUSC 26</strain>
    </source>
</reference>